<dbReference type="Proteomes" id="UP000234275">
    <property type="component" value="Unassembled WGS sequence"/>
</dbReference>
<dbReference type="GO" id="GO:0004828">
    <property type="term" value="F:serine-tRNA ligase activity"/>
    <property type="evidence" value="ECO:0007669"/>
    <property type="project" value="UniProtKB-EC"/>
</dbReference>
<name>A0A2I2GJS2_9EURO</name>
<dbReference type="VEuPathDB" id="FungiDB:P170DRAFT_444943"/>
<dbReference type="InterPro" id="IPR015866">
    <property type="entry name" value="Ser-tRNA-synth_1_N"/>
</dbReference>
<keyword evidence="17" id="KW-1185">Reference proteome</keyword>
<dbReference type="GO" id="GO:0005524">
    <property type="term" value="F:ATP binding"/>
    <property type="evidence" value="ECO:0007669"/>
    <property type="project" value="UniProtKB-KW"/>
</dbReference>
<evidence type="ECO:0000256" key="13">
    <source>
        <dbReference type="ARBA" id="ARBA00056775"/>
    </source>
</evidence>
<organism evidence="16 17">
    <name type="scientific">Aspergillus steynii IBT 23096</name>
    <dbReference type="NCBI Taxonomy" id="1392250"/>
    <lineage>
        <taxon>Eukaryota</taxon>
        <taxon>Fungi</taxon>
        <taxon>Dikarya</taxon>
        <taxon>Ascomycota</taxon>
        <taxon>Pezizomycotina</taxon>
        <taxon>Eurotiomycetes</taxon>
        <taxon>Eurotiomycetidae</taxon>
        <taxon>Eurotiales</taxon>
        <taxon>Aspergillaceae</taxon>
        <taxon>Aspergillus</taxon>
        <taxon>Aspergillus subgen. Circumdati</taxon>
    </lineage>
</organism>
<dbReference type="InterPro" id="IPR011990">
    <property type="entry name" value="TPR-like_helical_dom_sf"/>
</dbReference>
<dbReference type="InterPro" id="IPR010978">
    <property type="entry name" value="tRNA-bd_arm"/>
</dbReference>
<comment type="catalytic activity">
    <reaction evidence="1">
        <text>Hydrolysis of terminal, non-reducing beta-D-glucosyl residues with release of beta-D-glucose.</text>
        <dbReference type="EC" id="3.2.1.21"/>
    </reaction>
</comment>
<evidence type="ECO:0000256" key="4">
    <source>
        <dbReference type="ARBA" id="ARBA00012840"/>
    </source>
</evidence>
<dbReference type="Gene3D" id="3.30.930.10">
    <property type="entry name" value="Bira Bifunctional Protein, Domain 2"/>
    <property type="match status" value="1"/>
</dbReference>
<dbReference type="SUPFAM" id="SSF46589">
    <property type="entry name" value="tRNA-binding arm"/>
    <property type="match status" value="1"/>
</dbReference>
<dbReference type="EMBL" id="MSFO01000002">
    <property type="protein sequence ID" value="PLB53119.1"/>
    <property type="molecule type" value="Genomic_DNA"/>
</dbReference>
<dbReference type="GO" id="GO:0006434">
    <property type="term" value="P:seryl-tRNA aminoacylation"/>
    <property type="evidence" value="ECO:0007669"/>
    <property type="project" value="InterPro"/>
</dbReference>
<gene>
    <name evidence="16" type="ORF">P170DRAFT_444943</name>
</gene>
<dbReference type="PANTHER" id="PTHR31084">
    <property type="entry name" value="ALPHA-L-FUCOSIDASE 2"/>
    <property type="match status" value="1"/>
</dbReference>
<evidence type="ECO:0000259" key="15">
    <source>
        <dbReference type="PROSITE" id="PS50862"/>
    </source>
</evidence>
<sequence length="1641" mass="184849">MSELWYRSPASGWDEALPIGNGRLGAMVHGRTDAELLQLNEDSVWYGGPQNRTPTDALRHLPRLRELIRQGDHPEAEKLVRRVFFAHPISQRHYEPLGTLFLEFGHKSEDVTRYRRCLDLEKGITRVEYEHQGVEFEREVLASHPDDAIAIRIRASHRTEFVVRLSRMSELEYETNEYLDDVTAHGQYITMHATPGGRGSNKACCAVSIRCDDDHGTVTKIGNSLLVNSQDVLLLVAAQTTYRCQDVDKDVYRNLREALQYSTEKIWSRHIRDYLSLYGRMEFKMGPDACDIPTDERIKAHHDPGLISLYHNYCRYLLISCSRTGEKTLPATLQGIWNPSFHPPWGCKYTLNINLQMNYWPARMSNLLECEMPLFHLLKRIAETGKETASSMYGCRGWTVHHCTDIWADTSPVDKWLPATLWPLGGAWLCTHIWEHFRFSGNKRFLQEMFPVLRGCVEFLLDFLIEDASGQYLVTNPSVSPENSFYDTQGSQGVLCEGSTIDIQLVSAVLNDFVKSVEALGIYDLLLPSVLDARRRLPPMRIGSFGQLQEWVTDFAEVEPGHRHVSHLWALYPGDTILPEKAPDLSKACSKTLQRREASGGGHTGWSRAWLINLHARLRAAENCAKHLDLLLAQSTLPNLLDTHPPFQIDGNFGAGAGILEMLIQSHEEEIIRLLPACPPSWQTGSLRGVRARGGFELAFSWKDGLIQGSVKKSKAKEFTVLDKANMDLVAVQDVQGALRSDFFHGYATAAAQIEGAWNKDGKGQSIWDTFGHTPGKVKDGSTADDTVRSYDLYKEDVALMKSYGVNAYRFSLSWSRIIPLGGKNDPVNEKGIQFYSDLIDELLKHGITPFVTLFHWDTPQALEDRYGGMLNQKEFIPDFVNYARLCFERFGSRVKHWISFNEPGVYTLAGYAAGVHAPARSSFRERNEEGDSSTEPFIVAHTELITHGHVSRLYKQEFQPEQKGTIGITLHGNWSEPWDEEDPLDQEAAERAREFEIAWFADPLYKTGDYPASMRAQLGDRLPTFTAEESNLVLGSSEFYGMNTYTSFFVKHKTTPADINDHKGNVEVFDENKQGVPRGEESDTEWLRSSPWGFRKLLNWIYSRYQMPIYLTENGTTAKGEVAPTKGVLNDEFRIRFFEGYVGELARAVQNDGVDIRSYFAWTFTDNWAPTPDVKHIRQNAELYSKNSLERNYPSHSNYPFQIQQLSEESRRLDNDLKAPRSRVKQLEKAIAQLARQDGKTDDHEKELAALRSEAQQLKDESQAMTTRKSTCSDEINRLALSLPNLSSADTPVGHDARLVEYINFDPQSPPSWVTHPNPKARSHVDIGTSLGLLDFTSSATTTGWGWYFLTNEGALLEQALIQYALSVARAHGWKLVSPPSIVYSYIAEACGFQPRDQHNEQQIWSIAQTDKDKSKPARSLAATAEIPLAAMYAGRDIDAADLPVKLVGPSRCYRAEAGSRGVDTKGLYRVHEFTKVEMFGWADTADQSPTSDNLFHELLAIQTHILTSLRLPCRVLEMPTTDLGASASRKRDIEALFPSRLRASPSDPAAALESAWGEVTSASICTDYQSRRLGTRTRGGKLKDSRFPHTVNGTAMAVPRVLAAILENGWDETRKVVVVPEPLRNYMGGMEVIGEGSQK</sequence>
<dbReference type="GO" id="GO:0030245">
    <property type="term" value="P:cellulose catabolic process"/>
    <property type="evidence" value="ECO:0007669"/>
    <property type="project" value="UniProtKB-ARBA"/>
</dbReference>
<evidence type="ECO:0000256" key="3">
    <source>
        <dbReference type="ARBA" id="ARBA00012744"/>
    </source>
</evidence>
<dbReference type="NCBIfam" id="TIGR00414">
    <property type="entry name" value="serS"/>
    <property type="match status" value="1"/>
</dbReference>
<dbReference type="InterPro" id="IPR012341">
    <property type="entry name" value="6hp_glycosidase-like_sf"/>
</dbReference>
<keyword evidence="6" id="KW-0547">Nucleotide-binding</keyword>
<accession>A0A2I2GJS2</accession>
<dbReference type="InterPro" id="IPR027414">
    <property type="entry name" value="GH95_N_dom"/>
</dbReference>
<reference evidence="16 17" key="1">
    <citation type="submission" date="2016-12" db="EMBL/GenBank/DDBJ databases">
        <title>The genomes of Aspergillus section Nigri reveals drivers in fungal speciation.</title>
        <authorList>
            <consortium name="DOE Joint Genome Institute"/>
            <person name="Vesth T.C."/>
            <person name="Nybo J."/>
            <person name="Theobald S."/>
            <person name="Brandl J."/>
            <person name="Frisvad J.C."/>
            <person name="Nielsen K.F."/>
            <person name="Lyhne E.K."/>
            <person name="Kogle M.E."/>
            <person name="Kuo A."/>
            <person name="Riley R."/>
            <person name="Clum A."/>
            <person name="Nolan M."/>
            <person name="Lipzen A."/>
            <person name="Salamov A."/>
            <person name="Henrissat B."/>
            <person name="Wiebenga A."/>
            <person name="De Vries R.P."/>
            <person name="Grigoriev I.V."/>
            <person name="Mortensen U.H."/>
            <person name="Andersen M.R."/>
            <person name="Baker S.E."/>
        </authorList>
    </citation>
    <scope>NUCLEOTIDE SEQUENCE [LARGE SCALE GENOMIC DNA]</scope>
    <source>
        <strain evidence="16 17">IBT 23096</strain>
    </source>
</reference>
<keyword evidence="7" id="KW-0378">Hydrolase</keyword>
<dbReference type="Pfam" id="PF22124">
    <property type="entry name" value="Glyco_hydro_95_cat"/>
    <property type="match status" value="1"/>
</dbReference>
<dbReference type="InterPro" id="IPR001360">
    <property type="entry name" value="Glyco_hydro_1"/>
</dbReference>
<evidence type="ECO:0000313" key="16">
    <source>
        <dbReference type="EMBL" id="PLB53119.1"/>
    </source>
</evidence>
<evidence type="ECO:0000256" key="10">
    <source>
        <dbReference type="ARBA" id="ARBA00023295"/>
    </source>
</evidence>
<evidence type="ECO:0000256" key="6">
    <source>
        <dbReference type="ARBA" id="ARBA00022741"/>
    </source>
</evidence>
<dbReference type="FunFam" id="3.20.20.80:FF:000011">
    <property type="entry name" value="Cytosolic beta-glucosidase"/>
    <property type="match status" value="1"/>
</dbReference>
<dbReference type="Pfam" id="PF02403">
    <property type="entry name" value="Seryl_tRNA_N"/>
    <property type="match status" value="1"/>
</dbReference>
<comment type="function">
    <text evidence="13">Plays an important role in cellulose degradation. Shows hydrolytic activity against several glycosidic compounds.</text>
</comment>
<comment type="caution">
    <text evidence="16">The sequence shown here is derived from an EMBL/GenBank/DDBJ whole genome shotgun (WGS) entry which is preliminary data.</text>
</comment>
<dbReference type="Gene3D" id="1.10.287.40">
    <property type="entry name" value="Serine-tRNA synthetase, tRNA binding domain"/>
    <property type="match status" value="1"/>
</dbReference>
<evidence type="ECO:0000313" key="17">
    <source>
        <dbReference type="Proteomes" id="UP000234275"/>
    </source>
</evidence>
<dbReference type="InterPro" id="IPR008928">
    <property type="entry name" value="6-hairpin_glycosidase_sf"/>
</dbReference>
<feature type="coiled-coil region" evidence="14">
    <location>
        <begin position="1228"/>
        <end position="1269"/>
    </location>
</feature>
<evidence type="ECO:0000256" key="8">
    <source>
        <dbReference type="ARBA" id="ARBA00022840"/>
    </source>
</evidence>
<proteinExistence type="inferred from homology"/>
<dbReference type="RefSeq" id="XP_024708421.1">
    <property type="nucleotide sequence ID" value="XM_024850668.1"/>
</dbReference>
<dbReference type="GeneID" id="36558367"/>
<dbReference type="PANTHER" id="PTHR31084:SF18">
    <property type="entry name" value="GLYCOSYL HYDROLASE FAMILY 95 N-TERMINAL DOMAIN-CONTAINING PROTEIN"/>
    <property type="match status" value="1"/>
</dbReference>
<evidence type="ECO:0000256" key="2">
    <source>
        <dbReference type="ARBA" id="ARBA00010838"/>
    </source>
</evidence>
<dbReference type="Pfam" id="PF00232">
    <property type="entry name" value="Glyco_hydro_1"/>
    <property type="match status" value="1"/>
</dbReference>
<evidence type="ECO:0000256" key="1">
    <source>
        <dbReference type="ARBA" id="ARBA00000448"/>
    </source>
</evidence>
<dbReference type="Pfam" id="PF21307">
    <property type="entry name" value="Glyco_hydro_95_C"/>
    <property type="match status" value="1"/>
</dbReference>
<dbReference type="InterPro" id="IPR045864">
    <property type="entry name" value="aa-tRNA-synth_II/BPL/LPL"/>
</dbReference>
<keyword evidence="8" id="KW-0067">ATP-binding</keyword>
<dbReference type="SUPFAM" id="SSF55681">
    <property type="entry name" value="Class II aaRS and biotin synthetases"/>
    <property type="match status" value="1"/>
</dbReference>
<protein>
    <recommendedName>
        <fullName evidence="11">Seryl-tRNA synthetase</fullName>
        <ecNumber evidence="3">3.2.1.21</ecNumber>
        <ecNumber evidence="4">6.1.1.11</ecNumber>
    </recommendedName>
    <alternativeName>
        <fullName evidence="12">Seryl-tRNA(Ser) synthetase</fullName>
    </alternativeName>
</protein>
<dbReference type="InterPro" id="IPR049053">
    <property type="entry name" value="AFCA-like_C"/>
</dbReference>
<dbReference type="EC" id="3.2.1.21" evidence="3"/>
<evidence type="ECO:0000256" key="9">
    <source>
        <dbReference type="ARBA" id="ARBA00023146"/>
    </source>
</evidence>
<dbReference type="GO" id="GO:0080079">
    <property type="term" value="F:cellobiose glucosidase activity"/>
    <property type="evidence" value="ECO:0007669"/>
    <property type="project" value="UniProtKB-ARBA"/>
</dbReference>
<keyword evidence="14" id="KW-0175">Coiled coil</keyword>
<dbReference type="Gene3D" id="3.20.20.80">
    <property type="entry name" value="Glycosidases"/>
    <property type="match status" value="1"/>
</dbReference>
<dbReference type="UniPathway" id="UPA00906">
    <property type="reaction ID" value="UER00895"/>
</dbReference>
<dbReference type="Gene3D" id="1.50.10.10">
    <property type="match status" value="1"/>
</dbReference>
<evidence type="ECO:0000256" key="12">
    <source>
        <dbReference type="ARBA" id="ARBA00034892"/>
    </source>
</evidence>
<dbReference type="Pfam" id="PF00587">
    <property type="entry name" value="tRNA-synt_2b"/>
    <property type="match status" value="1"/>
</dbReference>
<dbReference type="InterPro" id="IPR042103">
    <property type="entry name" value="SerRS_1_N_sf"/>
</dbReference>
<dbReference type="GO" id="GO:0004560">
    <property type="term" value="F:alpha-L-fucosidase activity"/>
    <property type="evidence" value="ECO:0007669"/>
    <property type="project" value="TreeGrafter"/>
</dbReference>
<keyword evidence="10" id="KW-0326">Glycosidase</keyword>
<dbReference type="InterPro" id="IPR006195">
    <property type="entry name" value="aa-tRNA-synth_II"/>
</dbReference>
<evidence type="ECO:0000256" key="14">
    <source>
        <dbReference type="SAM" id="Coils"/>
    </source>
</evidence>
<dbReference type="SUPFAM" id="SSF48208">
    <property type="entry name" value="Six-hairpin glycosidases"/>
    <property type="match status" value="1"/>
</dbReference>
<dbReference type="InterPro" id="IPR017853">
    <property type="entry name" value="GH"/>
</dbReference>
<feature type="domain" description="Aminoacyl-transfer RNA synthetases class-II family profile" evidence="15">
    <location>
        <begin position="1324"/>
        <end position="1622"/>
    </location>
</feature>
<dbReference type="SUPFAM" id="SSF48452">
    <property type="entry name" value="TPR-like"/>
    <property type="match status" value="1"/>
</dbReference>
<keyword evidence="5" id="KW-0436">Ligase</keyword>
<evidence type="ECO:0000256" key="11">
    <source>
        <dbReference type="ARBA" id="ARBA00031113"/>
    </source>
</evidence>
<dbReference type="EC" id="6.1.1.11" evidence="4"/>
<comment type="similarity">
    <text evidence="2">Belongs to the glycosyl hydrolase 1 family.</text>
</comment>
<dbReference type="InterPro" id="IPR002317">
    <property type="entry name" value="Ser-tRNA-ligase_type_1"/>
</dbReference>
<dbReference type="FunFam" id="3.30.930.10:FF:000069">
    <property type="entry name" value="Seryl-tRNA synthetase"/>
    <property type="match status" value="1"/>
</dbReference>
<dbReference type="InterPro" id="IPR002314">
    <property type="entry name" value="aa-tRNA-synt_IIb"/>
</dbReference>
<dbReference type="Pfam" id="PF14498">
    <property type="entry name" value="Glyco_hyd_65N_2"/>
    <property type="match status" value="1"/>
</dbReference>
<evidence type="ECO:0000256" key="7">
    <source>
        <dbReference type="ARBA" id="ARBA00022801"/>
    </source>
</evidence>
<evidence type="ECO:0000256" key="5">
    <source>
        <dbReference type="ARBA" id="ARBA00022598"/>
    </source>
</evidence>
<dbReference type="PRINTS" id="PR00981">
    <property type="entry name" value="TRNASYNTHSER"/>
</dbReference>
<dbReference type="InterPro" id="IPR054363">
    <property type="entry name" value="GH95_cat"/>
</dbReference>
<dbReference type="FunFam" id="1.50.10.10:FF:000028">
    <property type="entry name" value="Alpha-L-fucosidase 2"/>
    <property type="match status" value="1"/>
</dbReference>
<dbReference type="SUPFAM" id="SSF51445">
    <property type="entry name" value="(Trans)glycosidases"/>
    <property type="match status" value="1"/>
</dbReference>
<dbReference type="OrthoDB" id="2848340at2759"/>
<dbReference type="PROSITE" id="PS50862">
    <property type="entry name" value="AA_TRNA_LIGASE_II"/>
    <property type="match status" value="1"/>
</dbReference>
<keyword evidence="9" id="KW-0030">Aminoacyl-tRNA synthetase</keyword>